<evidence type="ECO:0000259" key="10">
    <source>
        <dbReference type="PROSITE" id="PS50142"/>
    </source>
</evidence>
<dbReference type="SUPFAM" id="SSF69065">
    <property type="entry name" value="RNase III domain-like"/>
    <property type="match status" value="1"/>
</dbReference>
<keyword evidence="8" id="KW-0819">tRNA processing</keyword>
<dbReference type="SUPFAM" id="SSF54768">
    <property type="entry name" value="dsRNA-binding domain-like"/>
    <property type="match status" value="1"/>
</dbReference>
<comment type="subcellular location">
    <subcellularLocation>
        <location evidence="8">Cytoplasm</location>
    </subcellularLocation>
</comment>
<dbReference type="PANTHER" id="PTHR11207:SF0">
    <property type="entry name" value="RIBONUCLEASE 3"/>
    <property type="match status" value="1"/>
</dbReference>
<dbReference type="Gene3D" id="3.30.160.20">
    <property type="match status" value="1"/>
</dbReference>
<dbReference type="SMART" id="SM00358">
    <property type="entry name" value="DSRM"/>
    <property type="match status" value="1"/>
</dbReference>
<dbReference type="EMBL" id="JBHLYQ010000088">
    <property type="protein sequence ID" value="MFC0082307.1"/>
    <property type="molecule type" value="Genomic_DNA"/>
</dbReference>
<evidence type="ECO:0000256" key="8">
    <source>
        <dbReference type="HAMAP-Rule" id="MF_00104"/>
    </source>
</evidence>
<evidence type="ECO:0000256" key="2">
    <source>
        <dbReference type="ARBA" id="ARBA00010183"/>
    </source>
</evidence>
<accession>A0ABV6C5S3</accession>
<dbReference type="PROSITE" id="PS50137">
    <property type="entry name" value="DS_RBD"/>
    <property type="match status" value="1"/>
</dbReference>
<organism evidence="11 12">
    <name type="scientific">Aciditerrimonas ferrireducens</name>
    <dbReference type="NCBI Taxonomy" id="667306"/>
    <lineage>
        <taxon>Bacteria</taxon>
        <taxon>Bacillati</taxon>
        <taxon>Actinomycetota</taxon>
        <taxon>Acidimicrobiia</taxon>
        <taxon>Acidimicrobiales</taxon>
        <taxon>Acidimicrobiaceae</taxon>
        <taxon>Aciditerrimonas</taxon>
    </lineage>
</organism>
<evidence type="ECO:0000313" key="11">
    <source>
        <dbReference type="EMBL" id="MFC0082307.1"/>
    </source>
</evidence>
<keyword evidence="8" id="KW-0698">rRNA processing</keyword>
<dbReference type="CDD" id="cd00593">
    <property type="entry name" value="RIBOc"/>
    <property type="match status" value="1"/>
</dbReference>
<dbReference type="InterPro" id="IPR011907">
    <property type="entry name" value="RNase_III"/>
</dbReference>
<feature type="binding site" evidence="8">
    <location>
        <position position="135"/>
    </location>
    <ligand>
        <name>Mg(2+)</name>
        <dbReference type="ChEBI" id="CHEBI:18420"/>
    </ligand>
</feature>
<evidence type="ECO:0000256" key="4">
    <source>
        <dbReference type="ARBA" id="ARBA00022722"/>
    </source>
</evidence>
<dbReference type="GO" id="GO:0004525">
    <property type="term" value="F:ribonuclease III activity"/>
    <property type="evidence" value="ECO:0007669"/>
    <property type="project" value="UniProtKB-EC"/>
</dbReference>
<comment type="cofactor">
    <cofactor evidence="8">
        <name>Mg(2+)</name>
        <dbReference type="ChEBI" id="CHEBI:18420"/>
    </cofactor>
</comment>
<comment type="subunit">
    <text evidence="8">Homodimer.</text>
</comment>
<keyword evidence="7 8" id="KW-0694">RNA-binding</keyword>
<comment type="caution">
    <text evidence="11">The sequence shown here is derived from an EMBL/GenBank/DDBJ whole genome shotgun (WGS) entry which is preliminary data.</text>
</comment>
<evidence type="ECO:0000259" key="9">
    <source>
        <dbReference type="PROSITE" id="PS50137"/>
    </source>
</evidence>
<dbReference type="PROSITE" id="PS00517">
    <property type="entry name" value="RNASE_3_1"/>
    <property type="match status" value="1"/>
</dbReference>
<evidence type="ECO:0000256" key="3">
    <source>
        <dbReference type="ARBA" id="ARBA00022664"/>
    </source>
</evidence>
<feature type="domain" description="RNase III" evidence="10">
    <location>
        <begin position="22"/>
        <end position="146"/>
    </location>
</feature>
<proteinExistence type="inferred from homology"/>
<feature type="binding site" evidence="8">
    <location>
        <position position="59"/>
    </location>
    <ligand>
        <name>Mg(2+)</name>
        <dbReference type="ChEBI" id="CHEBI:18420"/>
    </ligand>
</feature>
<dbReference type="InterPro" id="IPR000999">
    <property type="entry name" value="RNase_III_dom"/>
</dbReference>
<dbReference type="Pfam" id="PF14622">
    <property type="entry name" value="Ribonucleas_3_3"/>
    <property type="match status" value="1"/>
</dbReference>
<protein>
    <recommendedName>
        <fullName evidence="8">Ribonuclease 3</fullName>
        <ecNumber evidence="8">3.1.26.3</ecNumber>
    </recommendedName>
    <alternativeName>
        <fullName evidence="8">Ribonuclease III</fullName>
        <shortName evidence="8">RNase III</shortName>
    </alternativeName>
</protein>
<dbReference type="NCBIfam" id="TIGR02191">
    <property type="entry name" value="RNaseIII"/>
    <property type="match status" value="1"/>
</dbReference>
<dbReference type="Pfam" id="PF00035">
    <property type="entry name" value="dsrm"/>
    <property type="match status" value="1"/>
</dbReference>
<sequence length="247" mass="25872">MAGAADGRPGAGPGGVPDEMVLAQRLGLTSTDLGLLGQALSHRSWCAEVGEAASNERLEFLGDAVLGLAVAEYCYQRFPDLPEGGLAKIRAAVVNTAVLARVGRELGLGEHLRLGRGEDASGGRRKPSILADTVEAVIGAVYLDQGFDAAKTLVLGWLRERIEVAAAGPGAEDYKTRLQELAVRTVGEPPHYEVEGEGPDHDRRYQARVRVGGEEVGEGVGRSKKDAEQAAARAALERLGGLEVGGS</sequence>
<dbReference type="SMART" id="SM00535">
    <property type="entry name" value="RIBOc"/>
    <property type="match status" value="1"/>
</dbReference>
<dbReference type="Proteomes" id="UP001589788">
    <property type="component" value="Unassembled WGS sequence"/>
</dbReference>
<reference evidence="11 12" key="1">
    <citation type="submission" date="2024-09" db="EMBL/GenBank/DDBJ databases">
        <authorList>
            <person name="Sun Q."/>
            <person name="Mori K."/>
        </authorList>
    </citation>
    <scope>NUCLEOTIDE SEQUENCE [LARGE SCALE GENOMIC DNA]</scope>
    <source>
        <strain evidence="11 12">JCM 15389</strain>
    </source>
</reference>
<keyword evidence="8" id="KW-0479">Metal-binding</keyword>
<dbReference type="RefSeq" id="WP_377789848.1">
    <property type="nucleotide sequence ID" value="NZ_JBHLYQ010000088.1"/>
</dbReference>
<comment type="similarity">
    <text evidence="2">Belongs to the ribonuclease III family.</text>
</comment>
<gene>
    <name evidence="8 11" type="primary">rnc</name>
    <name evidence="11" type="ORF">ACFFRE_09145</name>
</gene>
<dbReference type="InterPro" id="IPR014720">
    <property type="entry name" value="dsRBD_dom"/>
</dbReference>
<keyword evidence="8" id="KW-0963">Cytoplasm</keyword>
<keyword evidence="8" id="KW-0460">Magnesium</keyword>
<keyword evidence="8" id="KW-0699">rRNA-binding</keyword>
<dbReference type="EC" id="3.1.26.3" evidence="8"/>
<evidence type="ECO:0000313" key="12">
    <source>
        <dbReference type="Proteomes" id="UP001589788"/>
    </source>
</evidence>
<keyword evidence="3 8" id="KW-0507">mRNA processing</keyword>
<evidence type="ECO:0000256" key="7">
    <source>
        <dbReference type="ARBA" id="ARBA00022884"/>
    </source>
</evidence>
<feature type="binding site" evidence="8">
    <location>
        <position position="132"/>
    </location>
    <ligand>
        <name>Mg(2+)</name>
        <dbReference type="ChEBI" id="CHEBI:18420"/>
    </ligand>
</feature>
<feature type="active site" evidence="8">
    <location>
        <position position="63"/>
    </location>
</feature>
<dbReference type="InterPro" id="IPR036389">
    <property type="entry name" value="RNase_III_sf"/>
</dbReference>
<evidence type="ECO:0000256" key="6">
    <source>
        <dbReference type="ARBA" id="ARBA00022801"/>
    </source>
</evidence>
<feature type="active site" evidence="8">
    <location>
        <position position="135"/>
    </location>
</feature>
<dbReference type="PROSITE" id="PS50142">
    <property type="entry name" value="RNASE_3_2"/>
    <property type="match status" value="1"/>
</dbReference>
<keyword evidence="4 8" id="KW-0540">Nuclease</keyword>
<dbReference type="Gene3D" id="1.10.1520.10">
    <property type="entry name" value="Ribonuclease III domain"/>
    <property type="match status" value="1"/>
</dbReference>
<name>A0ABV6C5S3_9ACTN</name>
<feature type="domain" description="DRBM" evidence="9">
    <location>
        <begin position="173"/>
        <end position="241"/>
    </location>
</feature>
<keyword evidence="6 8" id="KW-0378">Hydrolase</keyword>
<evidence type="ECO:0000256" key="1">
    <source>
        <dbReference type="ARBA" id="ARBA00000109"/>
    </source>
</evidence>
<keyword evidence="12" id="KW-1185">Reference proteome</keyword>
<keyword evidence="5 8" id="KW-0255">Endonuclease</keyword>
<dbReference type="HAMAP" id="MF_00104">
    <property type="entry name" value="RNase_III"/>
    <property type="match status" value="1"/>
</dbReference>
<comment type="catalytic activity">
    <reaction evidence="1 8">
        <text>Endonucleolytic cleavage to 5'-phosphomonoester.</text>
        <dbReference type="EC" id="3.1.26.3"/>
    </reaction>
</comment>
<evidence type="ECO:0000256" key="5">
    <source>
        <dbReference type="ARBA" id="ARBA00022759"/>
    </source>
</evidence>
<dbReference type="PANTHER" id="PTHR11207">
    <property type="entry name" value="RIBONUCLEASE III"/>
    <property type="match status" value="1"/>
</dbReference>
<comment type="function">
    <text evidence="8">Digests double-stranded RNA. Involved in the processing of primary rRNA transcript to yield the immediate precursors to the large and small rRNAs (23S and 16S). Processes some mRNAs, and tRNAs when they are encoded in the rRNA operon. Processes pre-crRNA and tracrRNA of type II CRISPR loci if present in the organism.</text>
</comment>